<accession>A0A0K2ZIV9</accession>
<protein>
    <submittedName>
        <fullName evidence="1">Uncharacterized protein</fullName>
    </submittedName>
</protein>
<gene>
    <name evidence="1" type="ORF">XTPLMG730_1167</name>
</gene>
<reference evidence="1 2" key="1">
    <citation type="submission" date="2015-07" db="EMBL/GenBank/DDBJ databases">
        <authorList>
            <person name="Noorani M."/>
        </authorList>
    </citation>
    <scope>NUCLEOTIDE SEQUENCE [LARGE SCALE GENOMIC DNA]</scope>
    <source>
        <strain evidence="1">LMG730</strain>
    </source>
</reference>
<dbReference type="AlphaFoldDB" id="A0A0K2ZIV9"/>
<organism evidence="1 2">
    <name type="scientific">Xanthomonas graminis pv. phlei</name>
    <dbReference type="NCBI Taxonomy" id="487906"/>
    <lineage>
        <taxon>Bacteria</taxon>
        <taxon>Pseudomonadati</taxon>
        <taxon>Pseudomonadota</taxon>
        <taxon>Gammaproteobacteria</taxon>
        <taxon>Lysobacterales</taxon>
        <taxon>Lysobacteraceae</taxon>
        <taxon>Xanthomonas</taxon>
        <taxon>Xanthomonas translucens group</taxon>
        <taxon>Xanthomonas graminis</taxon>
    </lineage>
</organism>
<dbReference type="Proteomes" id="UP000045978">
    <property type="component" value="Unassembled WGS sequence"/>
</dbReference>
<sequence length="152" mass="17021">MRALRCEFDLLLQGLSAALLDAQQRCRARHEQVLRACFGGEATLPLAAATDDAPSLQIPLWELRAFQTPQIGQLTLAFEVELDVLDMPDEAPRLLLQVLPRKPRRPGHRLQIVFEGTHAPLGEVLFDGQRLKLWNLQRPPGAQQPPTEPDHA</sequence>
<evidence type="ECO:0000313" key="2">
    <source>
        <dbReference type="Proteomes" id="UP000045978"/>
    </source>
</evidence>
<dbReference type="RefSeq" id="WP_053837616.1">
    <property type="nucleotide sequence ID" value="NZ_CP076251.1"/>
</dbReference>
<dbReference type="EMBL" id="CXOJ01000018">
    <property type="protein sequence ID" value="CTP85548.1"/>
    <property type="molecule type" value="Genomic_DNA"/>
</dbReference>
<proteinExistence type="predicted"/>
<name>A0A0K2ZIV9_9XANT</name>
<evidence type="ECO:0000313" key="1">
    <source>
        <dbReference type="EMBL" id="CTP85548.1"/>
    </source>
</evidence>